<dbReference type="PANTHER" id="PTHR10829">
    <property type="entry name" value="CORTACTIN AND DREBRIN"/>
    <property type="match status" value="1"/>
</dbReference>
<dbReference type="Ensembl" id="ENSAMXT00005054708.1">
    <property type="protein sequence ID" value="ENSAMXP00005050473.1"/>
    <property type="gene ID" value="ENSAMXG00005022710.1"/>
</dbReference>
<evidence type="ECO:0000256" key="2">
    <source>
        <dbReference type="ARBA" id="ARBA00022553"/>
    </source>
</evidence>
<accession>A0A8B9RL37</accession>
<evidence type="ECO:0000313" key="8">
    <source>
        <dbReference type="Proteomes" id="UP000694621"/>
    </source>
</evidence>
<dbReference type="Pfam" id="PF14604">
    <property type="entry name" value="SH3_9"/>
    <property type="match status" value="1"/>
</dbReference>
<dbReference type="AlphaFoldDB" id="A0A8B9RL37"/>
<protein>
    <submittedName>
        <fullName evidence="7">Src substrate cortactin-like</fullName>
    </submittedName>
</protein>
<feature type="compositionally biased region" description="Basic and acidic residues" evidence="5">
    <location>
        <begin position="305"/>
        <end position="341"/>
    </location>
</feature>
<dbReference type="InterPro" id="IPR036028">
    <property type="entry name" value="SH3-like_dom_sf"/>
</dbReference>
<dbReference type="GO" id="GO:0030427">
    <property type="term" value="C:site of polarized growth"/>
    <property type="evidence" value="ECO:0007669"/>
    <property type="project" value="TreeGrafter"/>
</dbReference>
<feature type="domain" description="SH3" evidence="6">
    <location>
        <begin position="441"/>
        <end position="498"/>
    </location>
</feature>
<dbReference type="SUPFAM" id="SSF50044">
    <property type="entry name" value="SH3-domain"/>
    <property type="match status" value="1"/>
</dbReference>
<keyword evidence="1 4" id="KW-0728">SH3 domain</keyword>
<dbReference type="PROSITE" id="PS51090">
    <property type="entry name" value="CORTACTIN"/>
    <property type="match status" value="5"/>
</dbReference>
<dbReference type="InterPro" id="IPR003134">
    <property type="entry name" value="Hs1_Cortactin"/>
</dbReference>
<feature type="compositionally biased region" description="Acidic residues" evidence="5">
    <location>
        <begin position="383"/>
        <end position="396"/>
    </location>
</feature>
<dbReference type="Gene3D" id="2.30.30.40">
    <property type="entry name" value="SH3 Domains"/>
    <property type="match status" value="1"/>
</dbReference>
<evidence type="ECO:0000256" key="4">
    <source>
        <dbReference type="PROSITE-ProRule" id="PRU00192"/>
    </source>
</evidence>
<evidence type="ECO:0000256" key="1">
    <source>
        <dbReference type="ARBA" id="ARBA00022443"/>
    </source>
</evidence>
<dbReference type="GO" id="GO:0005886">
    <property type="term" value="C:plasma membrane"/>
    <property type="evidence" value="ECO:0007669"/>
    <property type="project" value="TreeGrafter"/>
</dbReference>
<dbReference type="Proteomes" id="UP000694621">
    <property type="component" value="Unplaced"/>
</dbReference>
<keyword evidence="3" id="KW-0677">Repeat</keyword>
<keyword evidence="2" id="KW-0597">Phosphoprotein</keyword>
<sequence>MWKSVVGHDVNVKVASEGDDWETDPDFENDVSEQEQRWGSKTIEGSGRKEHISVADLRQKVSHEHEVVKKKELDSGPKASYGYGGKFGVEKDRMDKGAVGHSYVAQVDQHSSQTDAAKGFGGKFGVQKDRVDKSAMNYEYKGEVDQHASQKGTINITKSHITKIIILSVLNEIPVHCLSDYAKGFGGKYGVQKERVDKAALGYDYKGETEKHQSQKDYSKGFGGKFGVEKEKVDKAALGYDYKGETEKHESQKDYAKGFGGRYGVQEDRMDKSAASFSEMESPTSSYEKTLPLETSSAGAGNLKARFENMAKASEDENRKKAEEERARRQAREKREREEAQNRQQVQSSKEEVKERRLPPVPAAAETPQQAFRPLPETPRDEPEPEPEDDQPDYDEPPSLPPRSADMFHEEEPKDEDAPPPLPHRDIDVGGSADNEYEDLGSGQAARAIYDYEGADDEISFMPDDIITNIEMVDEGWWKGTCHGRTGLFPSSFVELMQ</sequence>
<feature type="compositionally biased region" description="Basic and acidic residues" evidence="5">
    <location>
        <begin position="349"/>
        <end position="358"/>
    </location>
</feature>
<feature type="compositionally biased region" description="Polar residues" evidence="5">
    <location>
        <begin position="275"/>
        <end position="299"/>
    </location>
</feature>
<evidence type="ECO:0000313" key="7">
    <source>
        <dbReference type="Ensembl" id="ENSAMXP00005050473.1"/>
    </source>
</evidence>
<name>A0A8B9RL37_ASTMX</name>
<feature type="compositionally biased region" description="Acidic residues" evidence="5">
    <location>
        <begin position="17"/>
        <end position="33"/>
    </location>
</feature>
<dbReference type="GO" id="GO:0030833">
    <property type="term" value="P:regulation of actin filament polymerization"/>
    <property type="evidence" value="ECO:0007669"/>
    <property type="project" value="TreeGrafter"/>
</dbReference>
<dbReference type="GO" id="GO:0016477">
    <property type="term" value="P:cell migration"/>
    <property type="evidence" value="ECO:0007669"/>
    <property type="project" value="TreeGrafter"/>
</dbReference>
<dbReference type="PANTHER" id="PTHR10829:SF5">
    <property type="entry name" value="HEMATOPOIETIC LINEAGE CELL-SPECIFIC PROTEIN"/>
    <property type="match status" value="1"/>
</dbReference>
<evidence type="ECO:0000256" key="5">
    <source>
        <dbReference type="SAM" id="MobiDB-lite"/>
    </source>
</evidence>
<dbReference type="SMART" id="SM00326">
    <property type="entry name" value="SH3"/>
    <property type="match status" value="1"/>
</dbReference>
<evidence type="ECO:0000259" key="6">
    <source>
        <dbReference type="PROSITE" id="PS50002"/>
    </source>
</evidence>
<dbReference type="GO" id="GO:0030864">
    <property type="term" value="C:cortical actin cytoskeleton"/>
    <property type="evidence" value="ECO:0007669"/>
    <property type="project" value="TreeGrafter"/>
</dbReference>
<dbReference type="InterPro" id="IPR001452">
    <property type="entry name" value="SH3_domain"/>
</dbReference>
<dbReference type="GO" id="GO:0051015">
    <property type="term" value="F:actin filament binding"/>
    <property type="evidence" value="ECO:0007669"/>
    <property type="project" value="TreeGrafter"/>
</dbReference>
<dbReference type="FunFam" id="2.30.30.40:FF:000398">
    <property type="entry name" value="Hematopoietic cell-specific Lyn substrate 1"/>
    <property type="match status" value="1"/>
</dbReference>
<dbReference type="PROSITE" id="PS50002">
    <property type="entry name" value="SH3"/>
    <property type="match status" value="1"/>
</dbReference>
<dbReference type="Pfam" id="PF02218">
    <property type="entry name" value="HS1_rep"/>
    <property type="match status" value="5"/>
</dbReference>
<gene>
    <name evidence="7" type="primary">hcls1</name>
</gene>
<dbReference type="PRINTS" id="PR00452">
    <property type="entry name" value="SH3DOMAIN"/>
</dbReference>
<evidence type="ECO:0000256" key="3">
    <source>
        <dbReference type="ARBA" id="ARBA00022737"/>
    </source>
</evidence>
<reference evidence="7" key="1">
    <citation type="submission" date="2025-08" db="UniProtKB">
        <authorList>
            <consortium name="Ensembl"/>
        </authorList>
    </citation>
    <scope>IDENTIFICATION</scope>
</reference>
<dbReference type="GO" id="GO:0005884">
    <property type="term" value="C:actin filament"/>
    <property type="evidence" value="ECO:0007669"/>
    <property type="project" value="TreeGrafter"/>
</dbReference>
<organism evidence="7 8">
    <name type="scientific">Astyanax mexicanus</name>
    <name type="common">Blind cave fish</name>
    <name type="synonym">Astyanax fasciatus mexicanus</name>
    <dbReference type="NCBI Taxonomy" id="7994"/>
    <lineage>
        <taxon>Eukaryota</taxon>
        <taxon>Metazoa</taxon>
        <taxon>Chordata</taxon>
        <taxon>Craniata</taxon>
        <taxon>Vertebrata</taxon>
        <taxon>Euteleostomi</taxon>
        <taxon>Actinopterygii</taxon>
        <taxon>Neopterygii</taxon>
        <taxon>Teleostei</taxon>
        <taxon>Ostariophysi</taxon>
        <taxon>Characiformes</taxon>
        <taxon>Characoidei</taxon>
        <taxon>Acestrorhamphidae</taxon>
        <taxon>Acestrorhamphinae</taxon>
        <taxon>Astyanax</taxon>
    </lineage>
</organism>
<feature type="region of interest" description="Disordered" evidence="5">
    <location>
        <begin position="270"/>
        <end position="440"/>
    </location>
</feature>
<feature type="region of interest" description="Disordered" evidence="5">
    <location>
        <begin position="16"/>
        <end position="47"/>
    </location>
</feature>
<proteinExistence type="predicted"/>